<comment type="caution">
    <text evidence="1">The sequence shown here is derived from an EMBL/GenBank/DDBJ whole genome shotgun (WGS) entry which is preliminary data.</text>
</comment>
<dbReference type="EMBL" id="JAUSWV010000001">
    <property type="protein sequence ID" value="MDQ0578221.1"/>
    <property type="molecule type" value="Genomic_DNA"/>
</dbReference>
<name>A0ABU0NGI7_STRRH</name>
<evidence type="ECO:0000313" key="2">
    <source>
        <dbReference type="Proteomes" id="UP001230654"/>
    </source>
</evidence>
<dbReference type="Proteomes" id="UP001230654">
    <property type="component" value="Unassembled WGS sequence"/>
</dbReference>
<organism evidence="1 2">
    <name type="scientific">Streptomyces rishiriensis</name>
    <dbReference type="NCBI Taxonomy" id="68264"/>
    <lineage>
        <taxon>Bacteria</taxon>
        <taxon>Bacillati</taxon>
        <taxon>Actinomycetota</taxon>
        <taxon>Actinomycetes</taxon>
        <taxon>Kitasatosporales</taxon>
        <taxon>Streptomycetaceae</taxon>
        <taxon>Streptomyces</taxon>
    </lineage>
</organism>
<reference evidence="1 2" key="1">
    <citation type="submission" date="2023-07" db="EMBL/GenBank/DDBJ databases">
        <title>Comparative genomics of wheat-associated soil bacteria to identify genetic determinants of phenazine resistance.</title>
        <authorList>
            <person name="Mouncey N."/>
        </authorList>
    </citation>
    <scope>NUCLEOTIDE SEQUENCE [LARGE SCALE GENOMIC DNA]</scope>
    <source>
        <strain evidence="1 2">B2I6</strain>
    </source>
</reference>
<accession>A0ABU0NGI7</accession>
<protein>
    <submittedName>
        <fullName evidence="1">Uncharacterized protein</fullName>
    </submittedName>
</protein>
<gene>
    <name evidence="1" type="ORF">QF030_000399</name>
</gene>
<keyword evidence="2" id="KW-1185">Reference proteome</keyword>
<evidence type="ECO:0000313" key="1">
    <source>
        <dbReference type="EMBL" id="MDQ0578221.1"/>
    </source>
</evidence>
<sequence length="76" mass="7777">MYMVLATPIPPPASAMPASDRNSVEEALWMARLAASASAGSVRRTDWWVSATGPVAVTGPMRAAISAACGGNLICS</sequence>
<proteinExistence type="predicted"/>